<dbReference type="EMBL" id="JABBWD010000078">
    <property type="protein sequence ID" value="KAG1768603.1"/>
    <property type="molecule type" value="Genomic_DNA"/>
</dbReference>
<keyword evidence="1" id="KW-0732">Signal</keyword>
<sequence>MYSLKCFLALGMSLFSFYLGTELAGEGSDSPYGFNEARRPYHFQAGTQARQGPTMKNIKRSCSRFRNIVDVTQRANP</sequence>
<evidence type="ECO:0000313" key="3">
    <source>
        <dbReference type="Proteomes" id="UP000714275"/>
    </source>
</evidence>
<organism evidence="2 3">
    <name type="scientific">Suillus placidus</name>
    <dbReference type="NCBI Taxonomy" id="48579"/>
    <lineage>
        <taxon>Eukaryota</taxon>
        <taxon>Fungi</taxon>
        <taxon>Dikarya</taxon>
        <taxon>Basidiomycota</taxon>
        <taxon>Agaricomycotina</taxon>
        <taxon>Agaricomycetes</taxon>
        <taxon>Agaricomycetidae</taxon>
        <taxon>Boletales</taxon>
        <taxon>Suillineae</taxon>
        <taxon>Suillaceae</taxon>
        <taxon>Suillus</taxon>
    </lineage>
</organism>
<name>A0A9P7CXL3_9AGAM</name>
<dbReference type="Proteomes" id="UP000714275">
    <property type="component" value="Unassembled WGS sequence"/>
</dbReference>
<evidence type="ECO:0000313" key="2">
    <source>
        <dbReference type="EMBL" id="KAG1768603.1"/>
    </source>
</evidence>
<evidence type="ECO:0000256" key="1">
    <source>
        <dbReference type="SAM" id="SignalP"/>
    </source>
</evidence>
<comment type="caution">
    <text evidence="2">The sequence shown here is derived from an EMBL/GenBank/DDBJ whole genome shotgun (WGS) entry which is preliminary data.</text>
</comment>
<gene>
    <name evidence="2" type="ORF">EV702DRAFT_717515</name>
</gene>
<keyword evidence="3" id="KW-1185">Reference proteome</keyword>
<feature type="signal peptide" evidence="1">
    <location>
        <begin position="1"/>
        <end position="20"/>
    </location>
</feature>
<protein>
    <recommendedName>
        <fullName evidence="4">Secreted protein</fullName>
    </recommendedName>
</protein>
<dbReference type="AlphaFoldDB" id="A0A9P7CXL3"/>
<evidence type="ECO:0008006" key="4">
    <source>
        <dbReference type="Google" id="ProtNLM"/>
    </source>
</evidence>
<accession>A0A9P7CXL3</accession>
<proteinExistence type="predicted"/>
<reference evidence="2" key="1">
    <citation type="journal article" date="2020" name="New Phytol.">
        <title>Comparative genomics reveals dynamic genome evolution in host specialist ectomycorrhizal fungi.</title>
        <authorList>
            <person name="Lofgren L.A."/>
            <person name="Nguyen N.H."/>
            <person name="Vilgalys R."/>
            <person name="Ruytinx J."/>
            <person name="Liao H.L."/>
            <person name="Branco S."/>
            <person name="Kuo A."/>
            <person name="LaButti K."/>
            <person name="Lipzen A."/>
            <person name="Andreopoulos W."/>
            <person name="Pangilinan J."/>
            <person name="Riley R."/>
            <person name="Hundley H."/>
            <person name="Na H."/>
            <person name="Barry K."/>
            <person name="Grigoriev I.V."/>
            <person name="Stajich J.E."/>
            <person name="Kennedy P.G."/>
        </authorList>
    </citation>
    <scope>NUCLEOTIDE SEQUENCE</scope>
    <source>
        <strain evidence="2">DOB743</strain>
    </source>
</reference>
<feature type="chain" id="PRO_5040350926" description="Secreted protein" evidence="1">
    <location>
        <begin position="21"/>
        <end position="77"/>
    </location>
</feature>